<reference evidence="5 6" key="1">
    <citation type="submission" date="2017-06" db="EMBL/GenBank/DDBJ databases">
        <authorList>
            <person name="Kim H.J."/>
            <person name="Triplett B.A."/>
        </authorList>
    </citation>
    <scope>NUCLEOTIDE SEQUENCE [LARGE SCALE GENOMIC DNA]</scope>
    <source>
        <strain evidence="5 6">DSM 22179</strain>
    </source>
</reference>
<dbReference type="Gene3D" id="3.90.550.10">
    <property type="entry name" value="Spore Coat Polysaccharide Biosynthesis Protein SpsA, Chain A"/>
    <property type="match status" value="1"/>
</dbReference>
<dbReference type="GO" id="GO:0016757">
    <property type="term" value="F:glycosyltransferase activity"/>
    <property type="evidence" value="ECO:0007669"/>
    <property type="project" value="UniProtKB-KW"/>
</dbReference>
<feature type="compositionally biased region" description="Pro residues" evidence="3">
    <location>
        <begin position="373"/>
        <end position="387"/>
    </location>
</feature>
<dbReference type="Pfam" id="PF13692">
    <property type="entry name" value="Glyco_trans_1_4"/>
    <property type="match status" value="1"/>
</dbReference>
<feature type="region of interest" description="Disordered" evidence="3">
    <location>
        <begin position="430"/>
        <end position="472"/>
    </location>
</feature>
<accession>A0A212TH93</accession>
<dbReference type="RefSeq" id="WP_088818160.1">
    <property type="nucleotide sequence ID" value="NZ_FYEZ01000001.1"/>
</dbReference>
<dbReference type="EMBL" id="FYEZ01000001">
    <property type="protein sequence ID" value="SNC65345.1"/>
    <property type="molecule type" value="Genomic_DNA"/>
</dbReference>
<name>A0A212TH93_9MICO</name>
<dbReference type="PANTHER" id="PTHR12526:SF510">
    <property type="entry name" value="D-INOSITOL 3-PHOSPHATE GLYCOSYLTRANSFERASE"/>
    <property type="match status" value="1"/>
</dbReference>
<dbReference type="SUPFAM" id="SSF53448">
    <property type="entry name" value="Nucleotide-diphospho-sugar transferases"/>
    <property type="match status" value="1"/>
</dbReference>
<sequence>MRVLVVSTVHHPGDARIRERQIEAMLAAGWQVTQAGAFSAHGMRPPAPTAERALRGIDLPHARGLRRGAALRAARRLLRTEGRAHDVVLLHDPELLLAVPGSGVADRVVWDVHEDPAAALPTRRYLPGPTGGWAARLVRLLERVAERHLTLLLAEHAYAERFSRPHTVVPNSVPVPEGPVPGPGEERVVYLGNVTRLRGAAELVALGGGLREATGGACTLHVIGPATGECADQLAAAHERGDLVHHGFVPNARAAELLPGALAGVSLLHDAPNFRHSMPTKVLEYMAHGLPVLTTPLPLAVAEVEQGRCGAVVPFGPAGVGPALEQLLAWRRDDTTRARLGAAGRERAVAEHSWWSTAPVFLDALRAVAGGAPCPPAPPQPPGAPIPPREHRFPRDIVTLTALYPLEITMANSTVPAALRDPARLARRAARRVLGSRGAAPAPAQEPRTPAPQEDAADAPAEELPTARPASRGLPAADAVVAVALSPDLAELMAFEWDQRTLDRSDREHAALEGAQLALLQLQNGLVPGMGRDQEPVSAVVSAARERSVPVALWVTSGPLPELPWLQGVDHLYASSPELRDEAAAAWGREVGLLEPAAQPRLANPVAEGGIGARTGQALTVVDGFSSLADGSALQEILADGLKPLPEAETPVVRLPGKSSLVTLPTSLEKRVQRAGSRAEGLGHLPRAGVLTDLSATSPQAAWTAVAAAASATPMVTPAGLGGRLPGELGREIPVAADQKHFRSEVVARMQQPELRSREGHLLHREVLAHHTAGHRAATLLGAAGVELPRRDVTVSAVVPTNREHELDNVFANIGRQRHQETELVLVLHGLQVDEDALRGRATEAGVRELVIVRADQELTLGACMNLGVDAASGRYVAKMDDDNFYGPGYLSDLVEAFTYTDASIVGKWCHLVWLRSTGAVVLRYPDSEHSYERRIQGGAMLFDGDLVRSVRFSDIPRAVDSDILDRSMAEGATVYSADRYNFVSIRGTDRTAHTWTVTDSTFMTATGDLQFYGDPRPHASL</sequence>
<evidence type="ECO:0000256" key="1">
    <source>
        <dbReference type="ARBA" id="ARBA00022676"/>
    </source>
</evidence>
<protein>
    <submittedName>
        <fullName evidence="5">Glycosyltransferase involved in cell wall bisynthesis</fullName>
    </submittedName>
</protein>
<feature type="region of interest" description="Disordered" evidence="3">
    <location>
        <begin position="372"/>
        <end position="391"/>
    </location>
</feature>
<evidence type="ECO:0000256" key="3">
    <source>
        <dbReference type="SAM" id="MobiDB-lite"/>
    </source>
</evidence>
<keyword evidence="1" id="KW-0328">Glycosyltransferase</keyword>
<evidence type="ECO:0000313" key="5">
    <source>
        <dbReference type="EMBL" id="SNC65345.1"/>
    </source>
</evidence>
<keyword evidence="6" id="KW-1185">Reference proteome</keyword>
<organism evidence="5 6">
    <name type="scientific">Kytococcus aerolatus</name>
    <dbReference type="NCBI Taxonomy" id="592308"/>
    <lineage>
        <taxon>Bacteria</taxon>
        <taxon>Bacillati</taxon>
        <taxon>Actinomycetota</taxon>
        <taxon>Actinomycetes</taxon>
        <taxon>Micrococcales</taxon>
        <taxon>Kytococcaceae</taxon>
        <taxon>Kytococcus</taxon>
    </lineage>
</organism>
<dbReference type="SUPFAM" id="SSF53756">
    <property type="entry name" value="UDP-Glycosyltransferase/glycogen phosphorylase"/>
    <property type="match status" value="1"/>
</dbReference>
<dbReference type="OrthoDB" id="6713581at2"/>
<dbReference type="PANTHER" id="PTHR12526">
    <property type="entry name" value="GLYCOSYLTRANSFERASE"/>
    <property type="match status" value="1"/>
</dbReference>
<dbReference type="Proteomes" id="UP000198122">
    <property type="component" value="Unassembled WGS sequence"/>
</dbReference>
<evidence type="ECO:0000313" key="6">
    <source>
        <dbReference type="Proteomes" id="UP000198122"/>
    </source>
</evidence>
<proteinExistence type="predicted"/>
<dbReference type="Gene3D" id="3.40.50.2000">
    <property type="entry name" value="Glycogen Phosphorylase B"/>
    <property type="match status" value="1"/>
</dbReference>
<dbReference type="CDD" id="cd00761">
    <property type="entry name" value="Glyco_tranf_GTA_type"/>
    <property type="match status" value="1"/>
</dbReference>
<dbReference type="InterPro" id="IPR029044">
    <property type="entry name" value="Nucleotide-diphossugar_trans"/>
</dbReference>
<dbReference type="InterPro" id="IPR001173">
    <property type="entry name" value="Glyco_trans_2-like"/>
</dbReference>
<feature type="domain" description="Glycosyltransferase 2-like" evidence="4">
    <location>
        <begin position="797"/>
        <end position="906"/>
    </location>
</feature>
<dbReference type="AlphaFoldDB" id="A0A212TH93"/>
<dbReference type="Pfam" id="PF00535">
    <property type="entry name" value="Glycos_transf_2"/>
    <property type="match status" value="1"/>
</dbReference>
<evidence type="ECO:0000256" key="2">
    <source>
        <dbReference type="ARBA" id="ARBA00022679"/>
    </source>
</evidence>
<evidence type="ECO:0000259" key="4">
    <source>
        <dbReference type="Pfam" id="PF00535"/>
    </source>
</evidence>
<keyword evidence="2 5" id="KW-0808">Transferase</keyword>
<gene>
    <name evidence="5" type="ORF">SAMN05445756_1305</name>
</gene>